<dbReference type="RefSeq" id="WP_163624581.1">
    <property type="nucleotide sequence ID" value="NZ_JAFLNL010000023.1"/>
</dbReference>
<proteinExistence type="predicted"/>
<name>A0ABS3GBB2_9FLAO</name>
<keyword evidence="2" id="KW-1185">Reference proteome</keyword>
<accession>A0ABS3GBB2</accession>
<evidence type="ECO:0000313" key="1">
    <source>
        <dbReference type="EMBL" id="MBO0356304.1"/>
    </source>
</evidence>
<reference evidence="1 2" key="1">
    <citation type="submission" date="2021-03" db="EMBL/GenBank/DDBJ databases">
        <title>Muricauda lutimaris sp. nov. and Muricauda ruestringensis sp. nov, two marine members of the Flavobacteriaceae isolated from deep sea sediments of Western Pacific.</title>
        <authorList>
            <person name="Zhao S."/>
            <person name="Liu R."/>
        </authorList>
    </citation>
    <scope>NUCLEOTIDE SEQUENCE [LARGE SCALE GENOMIC DNA]</scope>
    <source>
        <strain evidence="1 2">BC31-1-A7</strain>
    </source>
</reference>
<dbReference type="EMBL" id="JAFLNL010000023">
    <property type="protein sequence ID" value="MBO0356304.1"/>
    <property type="molecule type" value="Genomic_DNA"/>
</dbReference>
<dbReference type="Proteomes" id="UP000664044">
    <property type="component" value="Unassembled WGS sequence"/>
</dbReference>
<sequence length="202" mass="22664">MIDFSCCEVGKAVRALYSENEVLSINPIIKSKDDPFYNDGKTVYYGSFHNPRNDIGLQYRDLPILETGVDILFDNVPNPIYDTFSGYEISLKNALTSLDDRTLKIVFNTDNLGSYSFDYIDQIKYGDTNQALDAEPLTDGQIVDKKFLSESLFVFAPTEISLMIMGGSQTRNLEVTPAEMALIVDKTGKEHVLTIWLFDGVS</sequence>
<gene>
    <name evidence="1" type="ORF">J0656_19960</name>
</gene>
<organism evidence="1 2">
    <name type="scientific">Flagellimonas aurea</name>
    <dbReference type="NCBI Taxonomy" id="2915619"/>
    <lineage>
        <taxon>Bacteria</taxon>
        <taxon>Pseudomonadati</taxon>
        <taxon>Bacteroidota</taxon>
        <taxon>Flavobacteriia</taxon>
        <taxon>Flavobacteriales</taxon>
        <taxon>Flavobacteriaceae</taxon>
        <taxon>Flagellimonas</taxon>
    </lineage>
</organism>
<evidence type="ECO:0000313" key="2">
    <source>
        <dbReference type="Proteomes" id="UP000664044"/>
    </source>
</evidence>
<comment type="caution">
    <text evidence="1">The sequence shown here is derived from an EMBL/GenBank/DDBJ whole genome shotgun (WGS) entry which is preliminary data.</text>
</comment>
<protein>
    <submittedName>
        <fullName evidence="1">Uncharacterized protein</fullName>
    </submittedName>
</protein>